<comment type="caution">
    <text evidence="2">The sequence shown here is derived from an EMBL/GenBank/DDBJ whole genome shotgun (WGS) entry which is preliminary data.</text>
</comment>
<dbReference type="AlphaFoldDB" id="A0AA36CWX5"/>
<proteinExistence type="predicted"/>
<evidence type="ECO:0000313" key="3">
    <source>
        <dbReference type="Proteomes" id="UP001177023"/>
    </source>
</evidence>
<keyword evidence="3" id="KW-1185">Reference proteome</keyword>
<gene>
    <name evidence="2" type="ORF">MSPICULIGERA_LOCUS14163</name>
</gene>
<keyword evidence="1" id="KW-0732">Signal</keyword>
<evidence type="ECO:0000313" key="2">
    <source>
        <dbReference type="EMBL" id="CAJ0575860.1"/>
    </source>
</evidence>
<feature type="signal peptide" evidence="1">
    <location>
        <begin position="1"/>
        <end position="19"/>
    </location>
</feature>
<sequence>MFPQVSLVVLAIFCATTDASPIIAWNRVALENTLEILRNDFGISESQDWIPTPKLKGCLQQCFEDPTCKSIIWCCGVGCRKSSSLLSEFPKISIVAPAGVESCLGFEKIPIGGDGEESISEYHINDDNNFELGENDANYSNHEYNYGFEHGNNELSYHQRNYDYNYSSNKVIYVA</sequence>
<protein>
    <submittedName>
        <fullName evidence="2">Uncharacterized protein</fullName>
    </submittedName>
</protein>
<feature type="chain" id="PRO_5041464862" evidence="1">
    <location>
        <begin position="20"/>
        <end position="175"/>
    </location>
</feature>
<dbReference type="EMBL" id="CATQJA010002641">
    <property type="protein sequence ID" value="CAJ0575860.1"/>
    <property type="molecule type" value="Genomic_DNA"/>
</dbReference>
<dbReference type="Proteomes" id="UP001177023">
    <property type="component" value="Unassembled WGS sequence"/>
</dbReference>
<feature type="non-terminal residue" evidence="2">
    <location>
        <position position="175"/>
    </location>
</feature>
<accession>A0AA36CWX5</accession>
<reference evidence="2" key="1">
    <citation type="submission" date="2023-06" db="EMBL/GenBank/DDBJ databases">
        <authorList>
            <person name="Delattre M."/>
        </authorList>
    </citation>
    <scope>NUCLEOTIDE SEQUENCE</scope>
    <source>
        <strain evidence="2">AF72</strain>
    </source>
</reference>
<name>A0AA36CWX5_9BILA</name>
<organism evidence="2 3">
    <name type="scientific">Mesorhabditis spiculigera</name>
    <dbReference type="NCBI Taxonomy" id="96644"/>
    <lineage>
        <taxon>Eukaryota</taxon>
        <taxon>Metazoa</taxon>
        <taxon>Ecdysozoa</taxon>
        <taxon>Nematoda</taxon>
        <taxon>Chromadorea</taxon>
        <taxon>Rhabditida</taxon>
        <taxon>Rhabditina</taxon>
        <taxon>Rhabditomorpha</taxon>
        <taxon>Rhabditoidea</taxon>
        <taxon>Rhabditidae</taxon>
        <taxon>Mesorhabditinae</taxon>
        <taxon>Mesorhabditis</taxon>
    </lineage>
</organism>
<evidence type="ECO:0000256" key="1">
    <source>
        <dbReference type="SAM" id="SignalP"/>
    </source>
</evidence>